<sequence length="190" mass="20126">MFAGHFGVAAAVKAKTPEVPLWALIVATQWLDLVFIPLAMAGIETIDDSSGGGYGGNIIHADYTHSLLGALLLSLAVGLLARRLWGKRAGYAVGAVSFSHWLLDLIVHREDMPLLPGNWGDLPLLGFGVWRYIGLSIGLEAALLAIGFAMYVSFAFKSRKGKSKTSAYAASGALGVLLALALAQDVWGLF</sequence>
<feature type="transmembrane region" description="Helical" evidence="1">
    <location>
        <begin position="63"/>
        <end position="82"/>
    </location>
</feature>
<keyword evidence="3" id="KW-1185">Reference proteome</keyword>
<feature type="transmembrane region" description="Helical" evidence="1">
    <location>
        <begin position="89"/>
        <end position="109"/>
    </location>
</feature>
<dbReference type="EMBL" id="JBHSEP010000013">
    <property type="protein sequence ID" value="MFC4600063.1"/>
    <property type="molecule type" value="Genomic_DNA"/>
</dbReference>
<dbReference type="RefSeq" id="WP_378098832.1">
    <property type="nucleotide sequence ID" value="NZ_JBHSEP010000013.1"/>
</dbReference>
<keyword evidence="1" id="KW-0812">Transmembrane</keyword>
<gene>
    <name evidence="2" type="ORF">ACFO3S_17590</name>
</gene>
<keyword evidence="1" id="KW-1133">Transmembrane helix</keyword>
<reference evidence="3" key="1">
    <citation type="journal article" date="2019" name="Int. J. Syst. Evol. Microbiol.">
        <title>The Global Catalogue of Microorganisms (GCM) 10K type strain sequencing project: providing services to taxonomists for standard genome sequencing and annotation.</title>
        <authorList>
            <consortium name="The Broad Institute Genomics Platform"/>
            <consortium name="The Broad Institute Genome Sequencing Center for Infectious Disease"/>
            <person name="Wu L."/>
            <person name="Ma J."/>
        </authorList>
    </citation>
    <scope>NUCLEOTIDE SEQUENCE [LARGE SCALE GENOMIC DNA]</scope>
    <source>
        <strain evidence="3">CCUG 49571</strain>
    </source>
</reference>
<dbReference type="Proteomes" id="UP001596028">
    <property type="component" value="Unassembled WGS sequence"/>
</dbReference>
<organism evidence="2 3">
    <name type="scientific">Cohnella hongkongensis</name>
    <dbReference type="NCBI Taxonomy" id="178337"/>
    <lineage>
        <taxon>Bacteria</taxon>
        <taxon>Bacillati</taxon>
        <taxon>Bacillota</taxon>
        <taxon>Bacilli</taxon>
        <taxon>Bacillales</taxon>
        <taxon>Paenibacillaceae</taxon>
        <taxon>Cohnella</taxon>
    </lineage>
</organism>
<name>A0ABV9FDN0_9BACL</name>
<protein>
    <submittedName>
        <fullName evidence="2">Permease</fullName>
    </submittedName>
</protein>
<feature type="transmembrane region" description="Helical" evidence="1">
    <location>
        <begin position="21"/>
        <end position="43"/>
    </location>
</feature>
<accession>A0ABV9FDN0</accession>
<comment type="caution">
    <text evidence="2">The sequence shown here is derived from an EMBL/GenBank/DDBJ whole genome shotgun (WGS) entry which is preliminary data.</text>
</comment>
<feature type="transmembrane region" description="Helical" evidence="1">
    <location>
        <begin position="166"/>
        <end position="187"/>
    </location>
</feature>
<evidence type="ECO:0000313" key="2">
    <source>
        <dbReference type="EMBL" id="MFC4600063.1"/>
    </source>
</evidence>
<keyword evidence="1" id="KW-0472">Membrane</keyword>
<proteinExistence type="predicted"/>
<evidence type="ECO:0000313" key="3">
    <source>
        <dbReference type="Proteomes" id="UP001596028"/>
    </source>
</evidence>
<feature type="transmembrane region" description="Helical" evidence="1">
    <location>
        <begin position="129"/>
        <end position="154"/>
    </location>
</feature>
<evidence type="ECO:0000256" key="1">
    <source>
        <dbReference type="SAM" id="Phobius"/>
    </source>
</evidence>